<evidence type="ECO:0008006" key="6">
    <source>
        <dbReference type="Google" id="ProtNLM"/>
    </source>
</evidence>
<comment type="caution">
    <text evidence="4">The sequence shown here is derived from an EMBL/GenBank/DDBJ whole genome shotgun (WGS) entry which is preliminary data.</text>
</comment>
<protein>
    <recommendedName>
        <fullName evidence="6">O-methyltransferase domain-containing protein</fullName>
    </recommendedName>
</protein>
<dbReference type="SUPFAM" id="SSF53335">
    <property type="entry name" value="S-adenosyl-L-methionine-dependent methyltransferases"/>
    <property type="match status" value="1"/>
</dbReference>
<dbReference type="Proteomes" id="UP000653565">
    <property type="component" value="Unassembled WGS sequence"/>
</dbReference>
<feature type="domain" description="Rhodopsin" evidence="3">
    <location>
        <begin position="331"/>
        <end position="507"/>
    </location>
</feature>
<evidence type="ECO:0000259" key="2">
    <source>
        <dbReference type="Pfam" id="PF00891"/>
    </source>
</evidence>
<dbReference type="Gene3D" id="3.40.50.150">
    <property type="entry name" value="Vaccinia Virus protein VP39"/>
    <property type="match status" value="1"/>
</dbReference>
<feature type="domain" description="O-methyltransferase C-terminal" evidence="2">
    <location>
        <begin position="201"/>
        <end position="320"/>
    </location>
</feature>
<dbReference type="PANTHER" id="PTHR43712:SF18">
    <property type="entry name" value="PUTATIVE (AFU_ORTHOLOGUE AFUA_4G14240)-RELATED"/>
    <property type="match status" value="1"/>
</dbReference>
<dbReference type="EMBL" id="JAAAPX010000015">
    <property type="protein sequence ID" value="KAF4242765.1"/>
    <property type="molecule type" value="Genomic_DNA"/>
</dbReference>
<evidence type="ECO:0000313" key="4">
    <source>
        <dbReference type="EMBL" id="KAF4242765.1"/>
    </source>
</evidence>
<feature type="compositionally biased region" description="Polar residues" evidence="1">
    <location>
        <begin position="609"/>
        <end position="618"/>
    </location>
</feature>
<dbReference type="PANTHER" id="PTHR43712">
    <property type="entry name" value="PUTATIVE (AFU_ORTHOLOGUE AFUA_4G14580)-RELATED"/>
    <property type="match status" value="1"/>
</dbReference>
<organism evidence="4 5">
    <name type="scientific">Aspergillus fumigatiaffinis</name>
    <dbReference type="NCBI Taxonomy" id="340414"/>
    <lineage>
        <taxon>Eukaryota</taxon>
        <taxon>Fungi</taxon>
        <taxon>Dikarya</taxon>
        <taxon>Ascomycota</taxon>
        <taxon>Pezizomycotina</taxon>
        <taxon>Eurotiomycetes</taxon>
        <taxon>Eurotiomycetidae</taxon>
        <taxon>Eurotiales</taxon>
        <taxon>Aspergillaceae</taxon>
        <taxon>Aspergillus</taxon>
        <taxon>Aspergillus subgen. Fumigati</taxon>
    </lineage>
</organism>
<dbReference type="Pfam" id="PF20684">
    <property type="entry name" value="Fung_rhodopsin"/>
    <property type="match status" value="1"/>
</dbReference>
<evidence type="ECO:0000259" key="3">
    <source>
        <dbReference type="Pfam" id="PF20684"/>
    </source>
</evidence>
<dbReference type="Pfam" id="PF00891">
    <property type="entry name" value="Methyltransf_2"/>
    <property type="match status" value="1"/>
</dbReference>
<dbReference type="InterPro" id="IPR001077">
    <property type="entry name" value="COMT_C"/>
</dbReference>
<reference evidence="4" key="1">
    <citation type="journal article" date="2020" name="bioRxiv">
        <title>Genomic and phenotypic heterogeneity of clinical isolates of the human pathogens Aspergillus fumigatus, Aspergillus lentulus and Aspergillus fumigatiaffinis.</title>
        <authorList>
            <person name="dos Santos R.A.C."/>
            <person name="Steenwyk J.L."/>
            <person name="Rivero-Menendez O."/>
            <person name="Mead M.E."/>
            <person name="Silva L.P."/>
            <person name="Bastos R.W."/>
            <person name="Alastruey-Izquierdo A."/>
            <person name="Goldman G.H."/>
            <person name="Rokas A."/>
        </authorList>
    </citation>
    <scope>NUCLEOTIDE SEQUENCE</scope>
    <source>
        <strain evidence="4">CNM-CM6805</strain>
    </source>
</reference>
<feature type="region of interest" description="Disordered" evidence="1">
    <location>
        <begin position="609"/>
        <end position="632"/>
    </location>
</feature>
<evidence type="ECO:0000256" key="1">
    <source>
        <dbReference type="SAM" id="MobiDB-lite"/>
    </source>
</evidence>
<feature type="region of interest" description="Disordered" evidence="1">
    <location>
        <begin position="651"/>
        <end position="678"/>
    </location>
</feature>
<dbReference type="InterPro" id="IPR049326">
    <property type="entry name" value="Rhodopsin_dom_fungi"/>
</dbReference>
<evidence type="ECO:0000313" key="5">
    <source>
        <dbReference type="Proteomes" id="UP000653565"/>
    </source>
</evidence>
<name>A0A8H4HG38_9EURO</name>
<dbReference type="AlphaFoldDB" id="A0A8H4HG38"/>
<reference evidence="4" key="2">
    <citation type="submission" date="2020-04" db="EMBL/GenBank/DDBJ databases">
        <authorList>
            <person name="Santos R.A.C."/>
            <person name="Steenwyk J.L."/>
            <person name="Rivero-Menendez O."/>
            <person name="Mead M.E."/>
            <person name="Silva L.P."/>
            <person name="Bastos R.W."/>
            <person name="Alastruey-Izquierdo A."/>
            <person name="Goldman G.H."/>
            <person name="Rokas A."/>
        </authorList>
    </citation>
    <scope>NUCLEOTIDE SEQUENCE</scope>
    <source>
        <strain evidence="4">CNM-CM6805</strain>
    </source>
</reference>
<sequence>MSSPAAAAALASTVTSAAALGFVPVAVRFQLFNILADLDRPVSGQDVLTALQDRTNNKPRQDVPCLLLIQDTLYAMSGLGFVDFAGENLYRANAITKHLAATPAAQHGAVHFTTEALLAGAFLMRKLEAENFQYPFKERETPFQLAYKLMGHEELAKEHTYSIMATEGRMDSFNHFMVGKFMKTNTAPDRLQALGYDLESVLNNAQPSTPLTMVDIGGGRGEMLLDFKAAFPQLQTSDLIVQEFNHDITDIPGVTLATWNYKDESPQPIKGALIYHLAHLLHNLSDLEALRLLKKISEAMAPHSRLLIHEFAKNVNYAKMHAAMITFSPERVWGLEDILYGTAYAFDIAHMVFIQRSFENGLGRHMWFLSDAERNLALKNEFISQPLAVTASMLSRSGMMCFLYTCFSSVDKQIRLSIIICMAIQVVVNSVTAVQIIVQCGPNPYHASNRVSYFHYMWDNPPADSSVVCQSPAVQTTIGFVQGGFNTTIDFFLTALSAVQLWRYTIRATDSAPAQDKPLFSRIRRMPRQALFRRIWQTVSLSGPLLLSGIASIVKTYLLKTLGERNDITHNTVPFILWVKIENYSILLATFAPMIRLFVSMVSTDKGQSGGYWSNSRSKNSHPGLELDSQPHTQKKGAVVMSVSAAEEAVQNTDDDWKRASSRAHHRHRSSDLQDGSSGVTVRTEIVVRVSSDKASTERLVI</sequence>
<proteinExistence type="predicted"/>
<dbReference type="InterPro" id="IPR029063">
    <property type="entry name" value="SAM-dependent_MTases_sf"/>
</dbReference>
<accession>A0A8H4HG38</accession>
<feature type="compositionally biased region" description="Basic residues" evidence="1">
    <location>
        <begin position="660"/>
        <end position="669"/>
    </location>
</feature>
<keyword evidence="5" id="KW-1185">Reference proteome</keyword>
<gene>
    <name evidence="4" type="ORF">CNMCM6805_002389</name>
</gene>
<dbReference type="GO" id="GO:0008171">
    <property type="term" value="F:O-methyltransferase activity"/>
    <property type="evidence" value="ECO:0007669"/>
    <property type="project" value="InterPro"/>
</dbReference>